<evidence type="ECO:0000313" key="1">
    <source>
        <dbReference type="EMBL" id="KAJ8705557.1"/>
    </source>
</evidence>
<accession>A0ACC2Q0M7</accession>
<organism evidence="1 2">
    <name type="scientific">Mythimna loreyi</name>
    <dbReference type="NCBI Taxonomy" id="667449"/>
    <lineage>
        <taxon>Eukaryota</taxon>
        <taxon>Metazoa</taxon>
        <taxon>Ecdysozoa</taxon>
        <taxon>Arthropoda</taxon>
        <taxon>Hexapoda</taxon>
        <taxon>Insecta</taxon>
        <taxon>Pterygota</taxon>
        <taxon>Neoptera</taxon>
        <taxon>Endopterygota</taxon>
        <taxon>Lepidoptera</taxon>
        <taxon>Glossata</taxon>
        <taxon>Ditrysia</taxon>
        <taxon>Noctuoidea</taxon>
        <taxon>Noctuidae</taxon>
        <taxon>Noctuinae</taxon>
        <taxon>Hadenini</taxon>
        <taxon>Mythimna</taxon>
    </lineage>
</organism>
<dbReference type="EMBL" id="CM056807">
    <property type="protein sequence ID" value="KAJ8705557.1"/>
    <property type="molecule type" value="Genomic_DNA"/>
</dbReference>
<keyword evidence="2" id="KW-1185">Reference proteome</keyword>
<evidence type="ECO:0000313" key="2">
    <source>
        <dbReference type="Proteomes" id="UP001231649"/>
    </source>
</evidence>
<reference evidence="1" key="1">
    <citation type="submission" date="2023-03" db="EMBL/GenBank/DDBJ databases">
        <title>Chromosome-level genomes of two armyworms, Mythimna separata and Mythimna loreyi, provide insights into the biosynthesis and reception of sex pheromones.</title>
        <authorList>
            <person name="Zhao H."/>
        </authorList>
    </citation>
    <scope>NUCLEOTIDE SEQUENCE</scope>
    <source>
        <strain evidence="1">BeijingLab</strain>
    </source>
</reference>
<name>A0ACC2Q0M7_9NEOP</name>
<protein>
    <submittedName>
        <fullName evidence="1">Uncharacterized protein</fullName>
    </submittedName>
</protein>
<comment type="caution">
    <text evidence="1">The sequence shown here is derived from an EMBL/GenBank/DDBJ whole genome shotgun (WGS) entry which is preliminary data.</text>
</comment>
<sequence length="107" mass="11669">MHGVKIEAKHSAAGAKNLGTHTHTSPNQCHHPLACFRCGDRHVAKDCPRPREEPATCANCGGPHPACNVRCPVFQKEMRNRRAGTVAISTQVATCRQPPEDTQVQDH</sequence>
<proteinExistence type="predicted"/>
<dbReference type="Proteomes" id="UP001231649">
    <property type="component" value="Chromosome 31"/>
</dbReference>
<gene>
    <name evidence="1" type="ORF">PYW08_012603</name>
</gene>